<evidence type="ECO:0000256" key="1">
    <source>
        <dbReference type="SAM" id="SignalP"/>
    </source>
</evidence>
<dbReference type="Proteomes" id="UP000829756">
    <property type="component" value="Chromosome"/>
</dbReference>
<name>A0AAE9GTH5_9NEIS</name>
<protein>
    <recommendedName>
        <fullName evidence="4">Lipoprotein</fullName>
    </recommendedName>
</protein>
<evidence type="ECO:0000313" key="3">
    <source>
        <dbReference type="Proteomes" id="UP000829756"/>
    </source>
</evidence>
<reference evidence="2" key="1">
    <citation type="submission" date="2021-12" db="EMBL/GenBank/DDBJ databases">
        <authorList>
            <person name="Veyrier F.J."/>
        </authorList>
    </citation>
    <scope>NUCLEOTIDE SEQUENCE</scope>
    <source>
        <strain evidence="2">1258/02</strain>
    </source>
</reference>
<feature type="signal peptide" evidence="1">
    <location>
        <begin position="1"/>
        <end position="20"/>
    </location>
</feature>
<dbReference type="PROSITE" id="PS51257">
    <property type="entry name" value="PROKAR_LIPOPROTEIN"/>
    <property type="match status" value="1"/>
</dbReference>
<dbReference type="AlphaFoldDB" id="A0AAE9GTH5"/>
<proteinExistence type="predicted"/>
<gene>
    <name evidence="2" type="ORF">LVJ78_12125</name>
</gene>
<sequence>MQKKRWIILGALVWLGACSATDVNYSDKARLSQVKQICIRDNYETRLPGLAEAFAASFEKHRIQTKVIKSMQAEAYVSCQYILNGNVRARAGVINRGKFTLLANDTERRYPLSSMAYLRRGAEKEMALSQGLQGQTDRISIILLDKKQ</sequence>
<reference evidence="2" key="2">
    <citation type="journal article" date="2022" name="Res Sq">
        <title>Evolution of multicellular longitudinally dividing oral cavity symbionts (Neisseriaceae).</title>
        <authorList>
            <person name="Nyongesa S."/>
            <person name="Weber P."/>
            <person name="Bernet E."/>
            <person name="Pullido F."/>
            <person name="Nieckarz M."/>
            <person name="Delaby M."/>
            <person name="Nieves C."/>
            <person name="Viehboeck T."/>
            <person name="Krause N."/>
            <person name="Rivera-Millot A."/>
            <person name="Nakamura A."/>
            <person name="Vischer N."/>
            <person name="VanNieuwenhze M."/>
            <person name="Brun Y."/>
            <person name="Cava F."/>
            <person name="Bulgheresi S."/>
            <person name="Veyrier F."/>
        </authorList>
    </citation>
    <scope>NUCLEOTIDE SEQUENCE</scope>
    <source>
        <strain evidence="2">1258/02</strain>
    </source>
</reference>
<organism evidence="2 3">
    <name type="scientific">Uruburuella suis</name>
    <dbReference type="NCBI Taxonomy" id="252130"/>
    <lineage>
        <taxon>Bacteria</taxon>
        <taxon>Pseudomonadati</taxon>
        <taxon>Pseudomonadota</taxon>
        <taxon>Betaproteobacteria</taxon>
        <taxon>Neisseriales</taxon>
        <taxon>Neisseriaceae</taxon>
        <taxon>Uruburuella</taxon>
    </lineage>
</organism>
<accession>A0AAE9GTH5</accession>
<feature type="chain" id="PRO_5042178836" description="Lipoprotein" evidence="1">
    <location>
        <begin position="21"/>
        <end position="148"/>
    </location>
</feature>
<dbReference type="EMBL" id="CP091507">
    <property type="protein sequence ID" value="UOO79402.1"/>
    <property type="molecule type" value="Genomic_DNA"/>
</dbReference>
<dbReference type="RefSeq" id="WP_132954733.1">
    <property type="nucleotide sequence ID" value="NZ_CP091507.1"/>
</dbReference>
<evidence type="ECO:0000313" key="2">
    <source>
        <dbReference type="EMBL" id="UOO79402.1"/>
    </source>
</evidence>
<evidence type="ECO:0008006" key="4">
    <source>
        <dbReference type="Google" id="ProtNLM"/>
    </source>
</evidence>
<keyword evidence="1" id="KW-0732">Signal</keyword>
<dbReference type="KEGG" id="usu:LVJ78_12125"/>